<evidence type="ECO:0000256" key="4">
    <source>
        <dbReference type="ARBA" id="ARBA00022448"/>
    </source>
</evidence>
<dbReference type="PANTHER" id="PTHR34386:SF1">
    <property type="entry name" value="GLUTAREDOXIN-LIKE PROTEIN NRDH"/>
    <property type="match status" value="1"/>
</dbReference>
<keyword evidence="7" id="KW-0676">Redox-active center</keyword>
<organism evidence="9 10">
    <name type="scientific">Bombilactobacillus thymidiniphilus</name>
    <dbReference type="NCBI Taxonomy" id="2923363"/>
    <lineage>
        <taxon>Bacteria</taxon>
        <taxon>Bacillati</taxon>
        <taxon>Bacillota</taxon>
        <taxon>Bacilli</taxon>
        <taxon>Lactobacillales</taxon>
        <taxon>Lactobacillaceae</taxon>
        <taxon>Bombilactobacillus</taxon>
    </lineage>
</organism>
<dbReference type="InterPro" id="IPR011909">
    <property type="entry name" value="GlrX_NrdH"/>
</dbReference>
<keyword evidence="5" id="KW-0249">Electron transport</keyword>
<evidence type="ECO:0000256" key="7">
    <source>
        <dbReference type="ARBA" id="ARBA00023284"/>
    </source>
</evidence>
<keyword evidence="4" id="KW-0813">Transport</keyword>
<evidence type="ECO:0000259" key="8">
    <source>
        <dbReference type="Pfam" id="PF00462"/>
    </source>
</evidence>
<dbReference type="CDD" id="cd02976">
    <property type="entry name" value="NrdH"/>
    <property type="match status" value="1"/>
</dbReference>
<keyword evidence="10" id="KW-1185">Reference proteome</keyword>
<dbReference type="EMBL" id="CP093365">
    <property type="protein sequence ID" value="UQS84144.1"/>
    <property type="molecule type" value="Genomic_DNA"/>
</dbReference>
<dbReference type="InterPro" id="IPR002109">
    <property type="entry name" value="Glutaredoxin"/>
</dbReference>
<dbReference type="InterPro" id="IPR051548">
    <property type="entry name" value="Grx-like_ET"/>
</dbReference>
<gene>
    <name evidence="9" type="primary">nrdH</name>
    <name evidence="9" type="ORF">MOO47_03045</name>
</gene>
<evidence type="ECO:0000313" key="9">
    <source>
        <dbReference type="EMBL" id="UQS84144.1"/>
    </source>
</evidence>
<feature type="domain" description="Glutaredoxin" evidence="8">
    <location>
        <begin position="5"/>
        <end position="59"/>
    </location>
</feature>
<evidence type="ECO:0000256" key="3">
    <source>
        <dbReference type="ARBA" id="ARBA00017945"/>
    </source>
</evidence>
<accession>A0ABY4PF49</accession>
<evidence type="ECO:0000256" key="2">
    <source>
        <dbReference type="ARBA" id="ARBA00007787"/>
    </source>
</evidence>
<dbReference type="Proteomes" id="UP000831947">
    <property type="component" value="Chromosome"/>
</dbReference>
<dbReference type="RefSeq" id="WP_249513328.1">
    <property type="nucleotide sequence ID" value="NZ_CP093365.1"/>
</dbReference>
<dbReference type="PROSITE" id="PS51354">
    <property type="entry name" value="GLUTAREDOXIN_2"/>
    <property type="match status" value="1"/>
</dbReference>
<protein>
    <recommendedName>
        <fullName evidence="3">Glutaredoxin-like protein NrdH</fullName>
    </recommendedName>
</protein>
<evidence type="ECO:0000256" key="1">
    <source>
        <dbReference type="ARBA" id="ARBA00002292"/>
    </source>
</evidence>
<dbReference type="Gene3D" id="3.40.30.10">
    <property type="entry name" value="Glutaredoxin"/>
    <property type="match status" value="1"/>
</dbReference>
<dbReference type="InterPro" id="IPR036249">
    <property type="entry name" value="Thioredoxin-like_sf"/>
</dbReference>
<dbReference type="Pfam" id="PF00462">
    <property type="entry name" value="Glutaredoxin"/>
    <property type="match status" value="1"/>
</dbReference>
<evidence type="ECO:0000256" key="6">
    <source>
        <dbReference type="ARBA" id="ARBA00023157"/>
    </source>
</evidence>
<dbReference type="NCBIfam" id="TIGR02194">
    <property type="entry name" value="GlrX_NrdH"/>
    <property type="match status" value="1"/>
</dbReference>
<comment type="function">
    <text evidence="1">Electron transport system for the ribonucleotide reductase system NrdEF.</text>
</comment>
<reference evidence="9 10" key="1">
    <citation type="journal article" date="2022" name="Int. J. Syst. Evol. Microbiol.">
        <title>Apilactobacillus apisilvae sp. nov., Nicolia spurrieriana gen. nov. sp. nov., Bombilactobacillus folatiphilus sp. nov. and Bombilactobacillus thymidiniphilus sp. nov., four new lactic acid bacterial isolates from stingless bees Tetragonula carbonaria and Austroplebeia australis.</title>
        <authorList>
            <person name="Oliphant S.A."/>
            <person name="Watson-Haigh N.S."/>
            <person name="Sumby K.M."/>
            <person name="Gardner J."/>
            <person name="Groom S."/>
            <person name="Jiranek V."/>
        </authorList>
    </citation>
    <scope>NUCLEOTIDE SEQUENCE [LARGE SCALE GENOMIC DNA]</scope>
    <source>
        <strain evidence="9 10">SG4_A1</strain>
    </source>
</reference>
<name>A0ABY4PF49_9LACO</name>
<comment type="similarity">
    <text evidence="2">Belongs to the glutaredoxin family.</text>
</comment>
<keyword evidence="6" id="KW-1015">Disulfide bond</keyword>
<evidence type="ECO:0000256" key="5">
    <source>
        <dbReference type="ARBA" id="ARBA00022982"/>
    </source>
</evidence>
<dbReference type="PANTHER" id="PTHR34386">
    <property type="entry name" value="GLUTAREDOXIN"/>
    <property type="match status" value="1"/>
</dbReference>
<evidence type="ECO:0000313" key="10">
    <source>
        <dbReference type="Proteomes" id="UP000831947"/>
    </source>
</evidence>
<proteinExistence type="inferred from homology"/>
<sequence length="77" mass="8914">MKATIQVFTKNGCIQCKMTKKFLAQNNINFEEYNVNEQPEYVDFLKQKGFQSLPVVFVPSKEAIVGFRPDQLKELVL</sequence>
<dbReference type="SUPFAM" id="SSF52833">
    <property type="entry name" value="Thioredoxin-like"/>
    <property type="match status" value="1"/>
</dbReference>